<dbReference type="InterPro" id="IPR036713">
    <property type="entry name" value="TmoB-like_sf"/>
</dbReference>
<dbReference type="Gene3D" id="3.10.20.270">
    <property type="entry name" value="TmoB-like"/>
    <property type="match status" value="1"/>
</dbReference>
<dbReference type="GO" id="GO:0004497">
    <property type="term" value="F:monooxygenase activity"/>
    <property type="evidence" value="ECO:0007669"/>
    <property type="project" value="UniProtKB-KW"/>
</dbReference>
<accession>B9L556</accession>
<keyword evidence="1" id="KW-0503">Monooxygenase</keyword>
<dbReference type="KEGG" id="tro:trd_A0920"/>
<dbReference type="InterPro" id="IPR009355">
    <property type="entry name" value="Toluene_mOase_B"/>
</dbReference>
<reference evidence="1 2" key="1">
    <citation type="journal article" date="2009" name="PLoS ONE">
        <title>Complete genome sequence of the aerobic CO-oxidizing thermophile Thermomicrobium roseum.</title>
        <authorList>
            <person name="Wu D."/>
            <person name="Raymond J."/>
            <person name="Wu M."/>
            <person name="Chatterji S."/>
            <person name="Ren Q."/>
            <person name="Graham J.E."/>
            <person name="Bryant D.A."/>
            <person name="Robb F."/>
            <person name="Colman A."/>
            <person name="Tallon L.J."/>
            <person name="Badger J.H."/>
            <person name="Madupu R."/>
            <person name="Ward N.L."/>
            <person name="Eisen J.A."/>
        </authorList>
    </citation>
    <scope>NUCLEOTIDE SEQUENCE [LARGE SCALE GENOMIC DNA]</scope>
    <source>
        <strain evidence="2">ATCC 27502 / DSM 5159 / P-2</strain>
        <plasmid evidence="1">unnamed</plasmid>
    </source>
</reference>
<protein>
    <submittedName>
        <fullName evidence="1">Toluene-4-monooxygenase system protein B</fullName>
        <ecNumber evidence="1">1.14.13.-</ecNumber>
    </submittedName>
</protein>
<dbReference type="RefSeq" id="WP_012643052.1">
    <property type="nucleotide sequence ID" value="NC_011961.1"/>
</dbReference>
<dbReference type="SUPFAM" id="SSF110814">
    <property type="entry name" value="TmoB-like"/>
    <property type="match status" value="1"/>
</dbReference>
<evidence type="ECO:0000313" key="1">
    <source>
        <dbReference type="EMBL" id="ACM07065.1"/>
    </source>
</evidence>
<dbReference type="CDD" id="cd17042">
    <property type="entry name" value="Ubl_TmoB"/>
    <property type="match status" value="1"/>
</dbReference>
<gene>
    <name evidence="1" type="ordered locus">trd_A0920</name>
</gene>
<proteinExistence type="predicted"/>
<dbReference type="Pfam" id="PF06234">
    <property type="entry name" value="TmoB"/>
    <property type="match status" value="1"/>
</dbReference>
<organism evidence="1 2">
    <name type="scientific">Thermomicrobium roseum (strain ATCC 27502 / DSM 5159 / P-2)</name>
    <dbReference type="NCBI Taxonomy" id="309801"/>
    <lineage>
        <taxon>Bacteria</taxon>
        <taxon>Pseudomonadati</taxon>
        <taxon>Thermomicrobiota</taxon>
        <taxon>Thermomicrobia</taxon>
        <taxon>Thermomicrobiales</taxon>
        <taxon>Thermomicrobiaceae</taxon>
        <taxon>Thermomicrobium</taxon>
    </lineage>
</organism>
<dbReference type="eggNOG" id="ENOG5033G37">
    <property type="taxonomic scope" value="Bacteria"/>
</dbReference>
<keyword evidence="2" id="KW-1185">Reference proteome</keyword>
<dbReference type="Proteomes" id="UP000000447">
    <property type="component" value="Plasmid unnamed"/>
</dbReference>
<dbReference type="AlphaFoldDB" id="B9L556"/>
<name>B9L556_THERP</name>
<keyword evidence="1" id="KW-0614">Plasmid</keyword>
<dbReference type="EMBL" id="CP001276">
    <property type="protein sequence ID" value="ACM07065.1"/>
    <property type="molecule type" value="Genomic_DNA"/>
</dbReference>
<geneLocation type="plasmid" evidence="2">
    <name>Tros</name>
</geneLocation>
<sequence>MAILPVQAWFRGDFVVQVVVIDTDDHMPQVAEKVAYHAVGRRVWPRPKPMAVYYRGERIPDDKTVAEVGIGPMDYLEVGYVD</sequence>
<dbReference type="HOGENOM" id="CLU_178293_0_0_0"/>
<evidence type="ECO:0000313" key="2">
    <source>
        <dbReference type="Proteomes" id="UP000000447"/>
    </source>
</evidence>
<dbReference type="OrthoDB" id="3478662at2"/>
<dbReference type="EC" id="1.14.13.-" evidence="1"/>
<keyword evidence="1" id="KW-0560">Oxidoreductase</keyword>